<gene>
    <name evidence="1" type="ORF">DPEC_G00068140</name>
</gene>
<protein>
    <submittedName>
        <fullName evidence="1">Uncharacterized protein</fullName>
    </submittedName>
</protein>
<reference evidence="1" key="1">
    <citation type="submission" date="2021-05" db="EMBL/GenBank/DDBJ databases">
        <authorList>
            <person name="Pan Q."/>
            <person name="Jouanno E."/>
            <person name="Zahm M."/>
            <person name="Klopp C."/>
            <person name="Cabau C."/>
            <person name="Louis A."/>
            <person name="Berthelot C."/>
            <person name="Parey E."/>
            <person name="Roest Crollius H."/>
            <person name="Montfort J."/>
            <person name="Robinson-Rechavi M."/>
            <person name="Bouchez O."/>
            <person name="Lampietro C."/>
            <person name="Lopez Roques C."/>
            <person name="Donnadieu C."/>
            <person name="Postlethwait J."/>
            <person name="Bobe J."/>
            <person name="Dillon D."/>
            <person name="Chandos A."/>
            <person name="von Hippel F."/>
            <person name="Guiguen Y."/>
        </authorList>
    </citation>
    <scope>NUCLEOTIDE SEQUENCE</scope>
    <source>
        <strain evidence="1">YG-Jan2019</strain>
    </source>
</reference>
<sequence>MSSRPQSPRVNYKQLAQRSPSTSYLHQYDGSVACVSLRGLHPVGNPRELFSLERRTQTAKCRERAAERRRQWRPREQLACLARSADWHSKIKNPRPYSESPTRNMVVPRPPDNGSGENIAPERWVVRPRVALLNSSPMNNIDSEIAQIGSASYLLTSGIRSSPNGWEIT</sequence>
<accession>A0ACC2H1V4</accession>
<comment type="caution">
    <text evidence="1">The sequence shown here is derived from an EMBL/GenBank/DDBJ whole genome shotgun (WGS) entry which is preliminary data.</text>
</comment>
<evidence type="ECO:0000313" key="1">
    <source>
        <dbReference type="EMBL" id="KAJ8009817.1"/>
    </source>
</evidence>
<name>A0ACC2H1V4_DALPE</name>
<proteinExistence type="predicted"/>
<organism evidence="1 2">
    <name type="scientific">Dallia pectoralis</name>
    <name type="common">Alaska blackfish</name>
    <dbReference type="NCBI Taxonomy" id="75939"/>
    <lineage>
        <taxon>Eukaryota</taxon>
        <taxon>Metazoa</taxon>
        <taxon>Chordata</taxon>
        <taxon>Craniata</taxon>
        <taxon>Vertebrata</taxon>
        <taxon>Euteleostomi</taxon>
        <taxon>Actinopterygii</taxon>
        <taxon>Neopterygii</taxon>
        <taxon>Teleostei</taxon>
        <taxon>Protacanthopterygii</taxon>
        <taxon>Esociformes</taxon>
        <taxon>Umbridae</taxon>
        <taxon>Dallia</taxon>
    </lineage>
</organism>
<dbReference type="Proteomes" id="UP001157502">
    <property type="component" value="Chromosome 6"/>
</dbReference>
<evidence type="ECO:0000313" key="2">
    <source>
        <dbReference type="Proteomes" id="UP001157502"/>
    </source>
</evidence>
<dbReference type="EMBL" id="CM055733">
    <property type="protein sequence ID" value="KAJ8009817.1"/>
    <property type="molecule type" value="Genomic_DNA"/>
</dbReference>
<keyword evidence="2" id="KW-1185">Reference proteome</keyword>